<dbReference type="Pfam" id="PF00687">
    <property type="entry name" value="Ribosomal_L1"/>
    <property type="match status" value="1"/>
</dbReference>
<keyword evidence="2 9" id="KW-0678">Repressor</keyword>
<dbReference type="GO" id="GO:0015934">
    <property type="term" value="C:large ribosomal subunit"/>
    <property type="evidence" value="ECO:0007669"/>
    <property type="project" value="InterPro"/>
</dbReference>
<dbReference type="GO" id="GO:0006417">
    <property type="term" value="P:regulation of translation"/>
    <property type="evidence" value="ECO:0007669"/>
    <property type="project" value="UniProtKB-KW"/>
</dbReference>
<evidence type="ECO:0000256" key="6">
    <source>
        <dbReference type="ARBA" id="ARBA00022980"/>
    </source>
</evidence>
<dbReference type="AlphaFoldDB" id="A0A9D1JY35"/>
<dbReference type="CDD" id="cd00403">
    <property type="entry name" value="Ribosomal_L1"/>
    <property type="match status" value="1"/>
</dbReference>
<dbReference type="FunFam" id="3.40.50.790:FF:000001">
    <property type="entry name" value="50S ribosomal protein L1"/>
    <property type="match status" value="1"/>
</dbReference>
<reference evidence="11" key="1">
    <citation type="submission" date="2020-10" db="EMBL/GenBank/DDBJ databases">
        <authorList>
            <person name="Gilroy R."/>
        </authorList>
    </citation>
    <scope>NUCLEOTIDE SEQUENCE</scope>
    <source>
        <strain evidence="11">CHK152-2871</strain>
    </source>
</reference>
<sequence length="241" mass="25755">MSKLTKKKQKINEMLEGFSQPASAKGAIEMLQKISAEVAKFDETVEAHMRLGIDVKHADQQIRSTTVLPAGLGKEVRVCVIAKADKAAAAKEAGADVAGAEEVIEKIAGGWFEFDTLIATPDMMAPLGKLGRVLGPKGLMPNPKTGTVTPDVAKAVKDAKAGKVEFRADKQGMVHVPIGKIKFSTDDLMKNFSTLADAIIKAKPSAAKGTYIKSMYLTTTMGPSIKLEPKDVVNEIKEYVG</sequence>
<comment type="function">
    <text evidence="9">Binds directly to 23S rRNA. The L1 stalk is quite mobile in the ribosome, and is involved in E site tRNA release.</text>
</comment>
<reference evidence="11" key="2">
    <citation type="journal article" date="2021" name="PeerJ">
        <title>Extensive microbial diversity within the chicken gut microbiome revealed by metagenomics and culture.</title>
        <authorList>
            <person name="Gilroy R."/>
            <person name="Ravi A."/>
            <person name="Getino M."/>
            <person name="Pursley I."/>
            <person name="Horton D.L."/>
            <person name="Alikhan N.F."/>
            <person name="Baker D."/>
            <person name="Gharbi K."/>
            <person name="Hall N."/>
            <person name="Watson M."/>
            <person name="Adriaenssens E.M."/>
            <person name="Foster-Nyarko E."/>
            <person name="Jarju S."/>
            <person name="Secka A."/>
            <person name="Antonio M."/>
            <person name="Oren A."/>
            <person name="Chaudhuri R.R."/>
            <person name="La Ragione R."/>
            <person name="Hildebrand F."/>
            <person name="Pallen M.J."/>
        </authorList>
    </citation>
    <scope>NUCLEOTIDE SEQUENCE</scope>
    <source>
        <strain evidence="11">CHK152-2871</strain>
    </source>
</reference>
<dbReference type="PROSITE" id="PS01199">
    <property type="entry name" value="RIBOSOMAL_L1"/>
    <property type="match status" value="1"/>
</dbReference>
<dbReference type="GO" id="GO:0019843">
    <property type="term" value="F:rRNA binding"/>
    <property type="evidence" value="ECO:0007669"/>
    <property type="project" value="UniProtKB-UniRule"/>
</dbReference>
<organism evidence="11 12">
    <name type="scientific">Candidatus Galligastranaerophilus intestinavium</name>
    <dbReference type="NCBI Taxonomy" id="2840836"/>
    <lineage>
        <taxon>Bacteria</taxon>
        <taxon>Candidatus Galligastranaerophilus</taxon>
    </lineage>
</organism>
<dbReference type="PANTHER" id="PTHR36427:SF3">
    <property type="entry name" value="LARGE RIBOSOMAL SUBUNIT PROTEIN UL1M"/>
    <property type="match status" value="1"/>
</dbReference>
<evidence type="ECO:0000256" key="3">
    <source>
        <dbReference type="ARBA" id="ARBA00022730"/>
    </source>
</evidence>
<keyword evidence="5 9" id="KW-0694">RNA-binding</keyword>
<dbReference type="Proteomes" id="UP000886865">
    <property type="component" value="Unassembled WGS sequence"/>
</dbReference>
<dbReference type="GO" id="GO:0000049">
    <property type="term" value="F:tRNA binding"/>
    <property type="evidence" value="ECO:0007669"/>
    <property type="project" value="UniProtKB-KW"/>
</dbReference>
<evidence type="ECO:0000313" key="12">
    <source>
        <dbReference type="Proteomes" id="UP000886865"/>
    </source>
</evidence>
<comment type="subunit">
    <text evidence="9">Part of the 50S ribosomal subunit.</text>
</comment>
<dbReference type="InterPro" id="IPR028364">
    <property type="entry name" value="Ribosomal_uL1/biogenesis"/>
</dbReference>
<dbReference type="NCBIfam" id="TIGR01169">
    <property type="entry name" value="rplA_bact"/>
    <property type="match status" value="1"/>
</dbReference>
<keyword evidence="3 9" id="KW-0699">rRNA-binding</keyword>
<evidence type="ECO:0000313" key="11">
    <source>
        <dbReference type="EMBL" id="HIS74302.1"/>
    </source>
</evidence>
<dbReference type="PIRSF" id="PIRSF002155">
    <property type="entry name" value="Ribosomal_L1"/>
    <property type="match status" value="1"/>
</dbReference>
<evidence type="ECO:0000256" key="5">
    <source>
        <dbReference type="ARBA" id="ARBA00022884"/>
    </source>
</evidence>
<dbReference type="InterPro" id="IPR016095">
    <property type="entry name" value="Ribosomal_uL1_3-a/b-sand"/>
</dbReference>
<dbReference type="GO" id="GO:0006412">
    <property type="term" value="P:translation"/>
    <property type="evidence" value="ECO:0007669"/>
    <property type="project" value="UniProtKB-UniRule"/>
</dbReference>
<dbReference type="PANTHER" id="PTHR36427">
    <property type="entry name" value="54S RIBOSOMAL PROTEIN L1, MITOCHONDRIAL"/>
    <property type="match status" value="1"/>
</dbReference>
<evidence type="ECO:0000256" key="7">
    <source>
        <dbReference type="ARBA" id="ARBA00023274"/>
    </source>
</evidence>
<dbReference type="InterPro" id="IPR023673">
    <property type="entry name" value="Ribosomal_uL1_CS"/>
</dbReference>
<evidence type="ECO:0000256" key="9">
    <source>
        <dbReference type="HAMAP-Rule" id="MF_01318"/>
    </source>
</evidence>
<evidence type="ECO:0000256" key="4">
    <source>
        <dbReference type="ARBA" id="ARBA00022845"/>
    </source>
</evidence>
<dbReference type="InterPro" id="IPR002143">
    <property type="entry name" value="Ribosomal_uL1"/>
</dbReference>
<keyword evidence="7 9" id="KW-0687">Ribonucleoprotein</keyword>
<dbReference type="InterPro" id="IPR005878">
    <property type="entry name" value="Ribosom_uL1_bac-type"/>
</dbReference>
<comment type="function">
    <text evidence="9">Protein L1 is also a translational repressor protein, it controls the translation of the L11 operon by binding to its mRNA.</text>
</comment>
<gene>
    <name evidence="9 11" type="primary">rplA</name>
    <name evidence="11" type="ORF">IAA86_04695</name>
</gene>
<protein>
    <recommendedName>
        <fullName evidence="8 9">Large ribosomal subunit protein uL1</fullName>
    </recommendedName>
</protein>
<dbReference type="SUPFAM" id="SSF56808">
    <property type="entry name" value="Ribosomal protein L1"/>
    <property type="match status" value="1"/>
</dbReference>
<dbReference type="EMBL" id="DVJQ01000041">
    <property type="protein sequence ID" value="HIS74302.1"/>
    <property type="molecule type" value="Genomic_DNA"/>
</dbReference>
<evidence type="ECO:0000256" key="10">
    <source>
        <dbReference type="RuleBase" id="RU000659"/>
    </source>
</evidence>
<dbReference type="HAMAP" id="MF_01318_B">
    <property type="entry name" value="Ribosomal_uL1_B"/>
    <property type="match status" value="1"/>
</dbReference>
<dbReference type="Gene3D" id="3.40.50.790">
    <property type="match status" value="1"/>
</dbReference>
<keyword evidence="9" id="KW-0820">tRNA-binding</keyword>
<dbReference type="GO" id="GO:0003735">
    <property type="term" value="F:structural constituent of ribosome"/>
    <property type="evidence" value="ECO:0007669"/>
    <property type="project" value="InterPro"/>
</dbReference>
<keyword evidence="4 9" id="KW-0810">Translation regulation</keyword>
<accession>A0A9D1JY35</accession>
<evidence type="ECO:0000256" key="1">
    <source>
        <dbReference type="ARBA" id="ARBA00010531"/>
    </source>
</evidence>
<comment type="caution">
    <text evidence="11">The sequence shown here is derived from an EMBL/GenBank/DDBJ whole genome shotgun (WGS) entry which is preliminary data.</text>
</comment>
<dbReference type="Gene3D" id="3.30.190.20">
    <property type="match status" value="1"/>
</dbReference>
<dbReference type="InterPro" id="IPR023674">
    <property type="entry name" value="Ribosomal_uL1-like"/>
</dbReference>
<proteinExistence type="inferred from homology"/>
<name>A0A9D1JY35_9BACT</name>
<comment type="similarity">
    <text evidence="1 9 10">Belongs to the universal ribosomal protein uL1 family.</text>
</comment>
<keyword evidence="6 9" id="KW-0689">Ribosomal protein</keyword>
<evidence type="ECO:0000256" key="2">
    <source>
        <dbReference type="ARBA" id="ARBA00022491"/>
    </source>
</evidence>
<evidence type="ECO:0000256" key="8">
    <source>
        <dbReference type="ARBA" id="ARBA00035241"/>
    </source>
</evidence>